<protein>
    <submittedName>
        <fullName evidence="2">Uncharacterized protein</fullName>
    </submittedName>
</protein>
<dbReference type="OMA" id="MEDEWLL"/>
<feature type="transmembrane region" description="Helical" evidence="1">
    <location>
        <begin position="12"/>
        <end position="36"/>
    </location>
</feature>
<proteinExistence type="predicted"/>
<evidence type="ECO:0000256" key="1">
    <source>
        <dbReference type="SAM" id="Phobius"/>
    </source>
</evidence>
<dbReference type="Proteomes" id="UP000241587">
    <property type="component" value="Unassembled WGS sequence"/>
</dbReference>
<keyword evidence="1" id="KW-0812">Transmembrane</keyword>
<keyword evidence="1" id="KW-1133">Transmembrane helix</keyword>
<name>A0A2T4GP17_FUSCU</name>
<feature type="transmembrane region" description="Helical" evidence="1">
    <location>
        <begin position="56"/>
        <end position="77"/>
    </location>
</feature>
<reference evidence="2 3" key="1">
    <citation type="submission" date="2018-02" db="EMBL/GenBank/DDBJ databases">
        <title>Fusarium culmorum secondary metabolites in fungal-bacterial-plant interactions.</title>
        <authorList>
            <person name="Schmidt R."/>
        </authorList>
    </citation>
    <scope>NUCLEOTIDE SEQUENCE [LARGE SCALE GENOMIC DNA]</scope>
    <source>
        <strain evidence="2 3">PV</strain>
    </source>
</reference>
<gene>
    <name evidence="2" type="ORF">FCULG_00002185</name>
</gene>
<feature type="transmembrane region" description="Helical" evidence="1">
    <location>
        <begin position="83"/>
        <end position="103"/>
    </location>
</feature>
<keyword evidence="3" id="KW-1185">Reference proteome</keyword>
<dbReference type="EMBL" id="PVEM01000012">
    <property type="protein sequence ID" value="PTD05287.1"/>
    <property type="molecule type" value="Genomic_DNA"/>
</dbReference>
<comment type="caution">
    <text evidence="2">The sequence shown here is derived from an EMBL/GenBank/DDBJ whole genome shotgun (WGS) entry which is preliminary data.</text>
</comment>
<evidence type="ECO:0000313" key="2">
    <source>
        <dbReference type="EMBL" id="PTD05287.1"/>
    </source>
</evidence>
<accession>A0A2T4GP17</accession>
<dbReference type="AlphaFoldDB" id="A0A2T4GP17"/>
<organism evidence="2 3">
    <name type="scientific">Fusarium culmorum</name>
    <dbReference type="NCBI Taxonomy" id="5516"/>
    <lineage>
        <taxon>Eukaryota</taxon>
        <taxon>Fungi</taxon>
        <taxon>Dikarya</taxon>
        <taxon>Ascomycota</taxon>
        <taxon>Pezizomycotina</taxon>
        <taxon>Sordariomycetes</taxon>
        <taxon>Hypocreomycetidae</taxon>
        <taxon>Hypocreales</taxon>
        <taxon>Nectriaceae</taxon>
        <taxon>Fusarium</taxon>
    </lineage>
</organism>
<sequence>MKSDTENAAALWFIPVINYGAITLVQIGVVCVGSMIHDDVKLSSPRLQQCFHTHSAAMCCFAIIMALAELYASIVVASVNGTFIIIPYLFIAQLFVTLLYLYLPYEYYDMEVEEERRIEDEEKILFMMNDDDDSVIDRYELDEASVASTPSSADIKTTGYGTMELSQLSGAGNLHPIYSV</sequence>
<dbReference type="OrthoDB" id="5077305at2759"/>
<evidence type="ECO:0000313" key="3">
    <source>
        <dbReference type="Proteomes" id="UP000241587"/>
    </source>
</evidence>
<keyword evidence="1" id="KW-0472">Membrane</keyword>